<proteinExistence type="predicted"/>
<reference evidence="2" key="1">
    <citation type="journal article" date="2019" name="Int. J. Syst. Evol. Microbiol.">
        <title>The Global Catalogue of Microorganisms (GCM) 10K type strain sequencing project: providing services to taxonomists for standard genome sequencing and annotation.</title>
        <authorList>
            <consortium name="The Broad Institute Genomics Platform"/>
            <consortium name="The Broad Institute Genome Sequencing Center for Infectious Disease"/>
            <person name="Wu L."/>
            <person name="Ma J."/>
        </authorList>
    </citation>
    <scope>NUCLEOTIDE SEQUENCE [LARGE SCALE GENOMIC DNA]</scope>
    <source>
        <strain evidence="2">CGMCC 1.12778</strain>
    </source>
</reference>
<evidence type="ECO:0000313" key="2">
    <source>
        <dbReference type="Proteomes" id="UP000643279"/>
    </source>
</evidence>
<sequence length="67" mass="7413">MLPAERRLGMGPVPFVLVPVFQELIAYFGGASMQVKELRGCEDHGIEARGECEPWSRPVPGYEVHDG</sequence>
<name>A0ABQ2AYN5_9MICC</name>
<accession>A0ABQ2AYN5</accession>
<evidence type="ECO:0000313" key="1">
    <source>
        <dbReference type="EMBL" id="GGI02491.1"/>
    </source>
</evidence>
<organism evidence="1 2">
    <name type="scientific">Arthrobacter liuii</name>
    <dbReference type="NCBI Taxonomy" id="1476996"/>
    <lineage>
        <taxon>Bacteria</taxon>
        <taxon>Bacillati</taxon>
        <taxon>Actinomycetota</taxon>
        <taxon>Actinomycetes</taxon>
        <taxon>Micrococcales</taxon>
        <taxon>Micrococcaceae</taxon>
        <taxon>Arthrobacter</taxon>
    </lineage>
</organism>
<protein>
    <submittedName>
        <fullName evidence="1">Uncharacterized protein</fullName>
    </submittedName>
</protein>
<gene>
    <name evidence="1" type="ORF">GCM10007170_44350</name>
</gene>
<dbReference type="EMBL" id="BMFW01000047">
    <property type="protein sequence ID" value="GGI02491.1"/>
    <property type="molecule type" value="Genomic_DNA"/>
</dbReference>
<comment type="caution">
    <text evidence="1">The sequence shown here is derived from an EMBL/GenBank/DDBJ whole genome shotgun (WGS) entry which is preliminary data.</text>
</comment>
<dbReference type="Proteomes" id="UP000643279">
    <property type="component" value="Unassembled WGS sequence"/>
</dbReference>
<keyword evidence="2" id="KW-1185">Reference proteome</keyword>